<dbReference type="RefSeq" id="WP_172177295.1">
    <property type="nucleotide sequence ID" value="NZ_CASGIA010000010.1"/>
</dbReference>
<proteinExistence type="predicted"/>
<reference evidence="2 3" key="1">
    <citation type="submission" date="2020-05" db="EMBL/GenBank/DDBJ databases">
        <title>Distinct polysaccharide utilization as determinants for interspecies competition between intestinal Prevotella spp.</title>
        <authorList>
            <person name="Galvez E.J.C."/>
            <person name="Iljazovic A."/>
            <person name="Strowig T."/>
        </authorList>
    </citation>
    <scope>NUCLEOTIDE SEQUENCE [LARGE SCALE GENOMIC DNA]</scope>
    <source>
        <strain evidence="2 3">PROD</strain>
    </source>
</reference>
<comment type="caution">
    <text evidence="2">The sequence shown here is derived from an EMBL/GenBank/DDBJ whole genome shotgun (WGS) entry which is preliminary data.</text>
</comment>
<evidence type="ECO:0000256" key="1">
    <source>
        <dbReference type="SAM" id="SignalP"/>
    </source>
</evidence>
<dbReference type="Proteomes" id="UP001193734">
    <property type="component" value="Unassembled WGS sequence"/>
</dbReference>
<feature type="chain" id="PRO_5045421957" evidence="1">
    <location>
        <begin position="20"/>
        <end position="944"/>
    </location>
</feature>
<accession>A0ABX2AWJ6</accession>
<sequence length="944" mass="105167">MKRTILKLIIALLPLSVAAQTGSLDDIRMALEASADTQTQEKVYVHIDNTCYFVGDTIWYKAYVARADNLGYTDISRMVYVELLTPDGLLVERQHIIVSSDGYGCGQFALTDSLYSGYYELRAYTRWMLNFNVSHKRYSKNDADLFYSRDMAADYFRTWDGLYSRVLPVFARPAKPGDYAYKQMVSRPKQHVVKAPKAGLEAGFYPEGGRMVEGVPCRVAFELTDRAGAAVSVSGRITDGDATVADAVAGYMGRGVFTVTPGAGRLKARFSSGGKEYTFDLPKAEPSGATVELSGGVLDIRSRNLPADCRYGVSVMCRGVLCHFSEVTFGADGCASVTLPADLPTGVNDVTLFDSRGRIVADRLFFVNNHDYDCGRMTVEGGGTRSYAPYEKVSIGMKCDGVAGPALFSVAVRDAATDDPTYDDGNIMTDMLLGSELKGFIANPAYYFASDDPARAEALDVLMMVQGWRRYKWTELADTACARRRYAPERSLTVEGAVYKMLSLNEVEPDEIKSWAYGLGMAGIKVDENVDASSSVGLDDVVGSDDGGLSSTNDGNNAQDVFVPETNIEYVRIGETDAANGVNHGGLKHEVMVEAEVSFSDGVVGATQLTRDGGRYVFEIPPFYGTAILNMKAYNEKDSAQKNMMSRLDKTVFREDAYPDFFVKRDMFFPIFTSKYSYYQTHTPEYTVHDDALGDSILSSLTDDDHRLDNLKVKGKRRGKRAIDYKKPAYVADAYSLYNDITDYGLSFGMYDMRQFPVQAARFLYGNMARYNRYNVAGRIDRFTYYRTFNPDRNIDAAVSGLTNVWTNRNARAYYNKLKLKSLHKIRVFTDYEPRNEDVPMVQESASPDVTVEMVPFADGGVQPVFRDRHIVLYGVNEPADFYNPDYSSRQPDAPADYRRTLYWNPNARTDADGRFMATFFNNGKETRIKVSVAGITDDGKFVY</sequence>
<dbReference type="EMBL" id="JABKKE010000021">
    <property type="protein sequence ID" value="NPE14951.1"/>
    <property type="molecule type" value="Genomic_DNA"/>
</dbReference>
<protein>
    <submittedName>
        <fullName evidence="2">Uncharacterized protein</fullName>
    </submittedName>
</protein>
<keyword evidence="3" id="KW-1185">Reference proteome</keyword>
<dbReference type="Gene3D" id="2.60.40.1930">
    <property type="match status" value="1"/>
</dbReference>
<dbReference type="GeneID" id="82158406"/>
<evidence type="ECO:0000313" key="2">
    <source>
        <dbReference type="EMBL" id="NPE14951.1"/>
    </source>
</evidence>
<evidence type="ECO:0000313" key="3">
    <source>
        <dbReference type="Proteomes" id="UP001193734"/>
    </source>
</evidence>
<name>A0ABX2AWJ6_9BACT</name>
<gene>
    <name evidence="2" type="ORF">HPS55_11585</name>
</gene>
<keyword evidence="1" id="KW-0732">Signal</keyword>
<feature type="signal peptide" evidence="1">
    <location>
        <begin position="1"/>
        <end position="19"/>
    </location>
</feature>
<organism evidence="2 3">
    <name type="scientific">Xylanibacter rodentium</name>
    <dbReference type="NCBI Taxonomy" id="2736289"/>
    <lineage>
        <taxon>Bacteria</taxon>
        <taxon>Pseudomonadati</taxon>
        <taxon>Bacteroidota</taxon>
        <taxon>Bacteroidia</taxon>
        <taxon>Bacteroidales</taxon>
        <taxon>Prevotellaceae</taxon>
        <taxon>Xylanibacter</taxon>
    </lineage>
</organism>